<evidence type="ECO:0000256" key="1">
    <source>
        <dbReference type="ARBA" id="ARBA00001947"/>
    </source>
</evidence>
<name>A0A6J7DGF8_9ZZZZ</name>
<reference evidence="6" key="1">
    <citation type="submission" date="2020-05" db="EMBL/GenBank/DDBJ databases">
        <authorList>
            <person name="Chiriac C."/>
            <person name="Salcher M."/>
            <person name="Ghai R."/>
            <person name="Kavagutti S V."/>
        </authorList>
    </citation>
    <scope>NUCLEOTIDE SEQUENCE</scope>
</reference>
<dbReference type="InterPro" id="IPR012131">
    <property type="entry name" value="Hstdl_DH"/>
</dbReference>
<evidence type="ECO:0000256" key="4">
    <source>
        <dbReference type="ARBA" id="ARBA00023002"/>
    </source>
</evidence>
<dbReference type="AlphaFoldDB" id="A0A6J7DGF8"/>
<feature type="region of interest" description="Disordered" evidence="5">
    <location>
        <begin position="1"/>
        <end position="26"/>
    </location>
</feature>
<dbReference type="Gene3D" id="1.20.5.1300">
    <property type="match status" value="1"/>
</dbReference>
<dbReference type="NCBIfam" id="TIGR00069">
    <property type="entry name" value="hisD"/>
    <property type="match status" value="1"/>
</dbReference>
<dbReference type="GO" id="GO:0000105">
    <property type="term" value="P:L-histidine biosynthetic process"/>
    <property type="evidence" value="ECO:0007669"/>
    <property type="project" value="InterPro"/>
</dbReference>
<accession>A0A6J7DGF8</accession>
<dbReference type="Pfam" id="PF00815">
    <property type="entry name" value="Histidinol_dh"/>
    <property type="match status" value="1"/>
</dbReference>
<organism evidence="6">
    <name type="scientific">freshwater metagenome</name>
    <dbReference type="NCBI Taxonomy" id="449393"/>
    <lineage>
        <taxon>unclassified sequences</taxon>
        <taxon>metagenomes</taxon>
        <taxon>ecological metagenomes</taxon>
    </lineage>
</organism>
<dbReference type="Gene3D" id="3.40.50.1980">
    <property type="entry name" value="Nitrogenase molybdenum iron protein domain"/>
    <property type="match status" value="2"/>
</dbReference>
<dbReference type="GO" id="GO:0046872">
    <property type="term" value="F:metal ion binding"/>
    <property type="evidence" value="ECO:0007669"/>
    <property type="project" value="UniProtKB-KW"/>
</dbReference>
<dbReference type="GO" id="GO:0005829">
    <property type="term" value="C:cytosol"/>
    <property type="evidence" value="ECO:0007669"/>
    <property type="project" value="TreeGrafter"/>
</dbReference>
<dbReference type="InterPro" id="IPR022695">
    <property type="entry name" value="Histidinol_DH_monofunct"/>
</dbReference>
<dbReference type="PANTHER" id="PTHR21256">
    <property type="entry name" value="HISTIDINOL DEHYDROGENASE HDH"/>
    <property type="match status" value="1"/>
</dbReference>
<comment type="cofactor">
    <cofactor evidence="1">
        <name>Zn(2+)</name>
        <dbReference type="ChEBI" id="CHEBI:29105"/>
    </cofactor>
</comment>
<dbReference type="InterPro" id="IPR001692">
    <property type="entry name" value="Histidinol_DH_CS"/>
</dbReference>
<keyword evidence="4" id="KW-0560">Oxidoreductase</keyword>
<dbReference type="GO" id="GO:0051287">
    <property type="term" value="F:NAD binding"/>
    <property type="evidence" value="ECO:0007669"/>
    <property type="project" value="InterPro"/>
</dbReference>
<evidence type="ECO:0000313" key="6">
    <source>
        <dbReference type="EMBL" id="CAB4868378.1"/>
    </source>
</evidence>
<dbReference type="PRINTS" id="PR00083">
    <property type="entry name" value="HOLDHDRGNASE"/>
</dbReference>
<dbReference type="GO" id="GO:0004399">
    <property type="term" value="F:histidinol dehydrogenase activity"/>
    <property type="evidence" value="ECO:0007669"/>
    <property type="project" value="InterPro"/>
</dbReference>
<evidence type="ECO:0000256" key="5">
    <source>
        <dbReference type="SAM" id="MobiDB-lite"/>
    </source>
</evidence>
<sequence length="437" mass="46659">MASRPLPTTDWNILKRPTAAPSNSADPAVQAIVTEMLVTIERRGMDAVRKYSRDLDGWDPASFEIGGADIARSASTLPDEFREAFQRSVQTVRAFAQHQRSLLVDTEFSPMPGLVIGHRQIPVEQVGTYLPGGRYPIVSSPLMSVVVPKVAGVDRVVTCTPPMPDGSGPSPAMTWVTSTAGADAMFCLGGVPALAAMAFGLEGMGPVDMLCGAGNSYVAEAKRQLFGRVGIDLLAGPSEVAVLCDDSADAELVAADLLGQAEHGPNSPAYLITFSESFAHRVIAEIERQLPTLVNSEVAAAAWRDYGMVFVADDHEQAAAMADWIACEHLEIHTDNDAWYLQRLRNYGSLFLGPDATVTYSDKGCTGTNHTLPTQAAARYTGGLSVAKFLKTLTWQRVTDPVAAQQIARDAAAFGEVDGLQAHAATAQIRLQRMTAG</sequence>
<keyword evidence="3" id="KW-0862">Zinc</keyword>
<dbReference type="CDD" id="cd06572">
    <property type="entry name" value="Histidinol_dh"/>
    <property type="match status" value="1"/>
</dbReference>
<dbReference type="PANTHER" id="PTHR21256:SF14">
    <property type="entry name" value="HISTIDINOL DEHYDROGENASE"/>
    <property type="match status" value="1"/>
</dbReference>
<evidence type="ECO:0000256" key="2">
    <source>
        <dbReference type="ARBA" id="ARBA00022723"/>
    </source>
</evidence>
<dbReference type="FunFam" id="3.40.50.1980:FF:000001">
    <property type="entry name" value="Histidinol dehydrogenase"/>
    <property type="match status" value="1"/>
</dbReference>
<dbReference type="PROSITE" id="PS00611">
    <property type="entry name" value="HISOL_DEHYDROGENASE"/>
    <property type="match status" value="1"/>
</dbReference>
<dbReference type="InterPro" id="IPR016161">
    <property type="entry name" value="Ald_DH/histidinol_DH"/>
</dbReference>
<evidence type="ECO:0000256" key="3">
    <source>
        <dbReference type="ARBA" id="ARBA00022833"/>
    </source>
</evidence>
<keyword evidence="2" id="KW-0479">Metal-binding</keyword>
<gene>
    <name evidence="6" type="ORF">UFOPK3376_00674</name>
</gene>
<dbReference type="EMBL" id="CAFBLP010000011">
    <property type="protein sequence ID" value="CAB4868378.1"/>
    <property type="molecule type" value="Genomic_DNA"/>
</dbReference>
<dbReference type="SUPFAM" id="SSF53720">
    <property type="entry name" value="ALDH-like"/>
    <property type="match status" value="1"/>
</dbReference>
<dbReference type="PIRSF" id="PIRSF000099">
    <property type="entry name" value="Histidinol_dh"/>
    <property type="match status" value="1"/>
</dbReference>
<protein>
    <submittedName>
        <fullName evidence="6">Unannotated protein</fullName>
    </submittedName>
</protein>
<proteinExistence type="predicted"/>